<feature type="transmembrane region" description="Helical" evidence="2">
    <location>
        <begin position="843"/>
        <end position="868"/>
    </location>
</feature>
<gene>
    <name evidence="4" type="ORF">L596_014314</name>
</gene>
<dbReference type="PANTHER" id="PTHR32046">
    <property type="entry name" value="G DOMAIN-CONTAINING PROTEIN"/>
    <property type="match status" value="1"/>
</dbReference>
<keyword evidence="5" id="KW-1185">Reference proteome</keyword>
<keyword evidence="2" id="KW-1133">Transmembrane helix</keyword>
<evidence type="ECO:0000256" key="2">
    <source>
        <dbReference type="SAM" id="Phobius"/>
    </source>
</evidence>
<feature type="compositionally biased region" description="Pro residues" evidence="1">
    <location>
        <begin position="297"/>
        <end position="310"/>
    </location>
</feature>
<reference evidence="4 5" key="1">
    <citation type="journal article" date="2015" name="Genome Biol.">
        <title>Comparative genomics of Steinernema reveals deeply conserved gene regulatory networks.</title>
        <authorList>
            <person name="Dillman A.R."/>
            <person name="Macchietto M."/>
            <person name="Porter C.F."/>
            <person name="Rogers A."/>
            <person name="Williams B."/>
            <person name="Antoshechkin I."/>
            <person name="Lee M.M."/>
            <person name="Goodwin Z."/>
            <person name="Lu X."/>
            <person name="Lewis E.E."/>
            <person name="Goodrich-Blair H."/>
            <person name="Stock S.P."/>
            <person name="Adams B.J."/>
            <person name="Sternberg P.W."/>
            <person name="Mortazavi A."/>
        </authorList>
    </citation>
    <scope>NUCLEOTIDE SEQUENCE [LARGE SCALE GENOMIC DNA]</scope>
    <source>
        <strain evidence="4 5">ALL</strain>
    </source>
</reference>
<feature type="region of interest" description="Disordered" evidence="1">
    <location>
        <begin position="295"/>
        <end position="316"/>
    </location>
</feature>
<feature type="compositionally biased region" description="Polar residues" evidence="1">
    <location>
        <begin position="459"/>
        <end position="471"/>
    </location>
</feature>
<organism evidence="4 5">
    <name type="scientific">Steinernema carpocapsae</name>
    <name type="common">Entomopathogenic nematode</name>
    <dbReference type="NCBI Taxonomy" id="34508"/>
    <lineage>
        <taxon>Eukaryota</taxon>
        <taxon>Metazoa</taxon>
        <taxon>Ecdysozoa</taxon>
        <taxon>Nematoda</taxon>
        <taxon>Chromadorea</taxon>
        <taxon>Rhabditida</taxon>
        <taxon>Tylenchina</taxon>
        <taxon>Panagrolaimomorpha</taxon>
        <taxon>Strongyloidoidea</taxon>
        <taxon>Steinernematidae</taxon>
        <taxon>Steinernema</taxon>
    </lineage>
</organism>
<dbReference type="SUPFAM" id="SSF52540">
    <property type="entry name" value="P-loop containing nucleoside triphosphate hydrolases"/>
    <property type="match status" value="1"/>
</dbReference>
<feature type="compositionally biased region" description="Basic and acidic residues" evidence="1">
    <location>
        <begin position="640"/>
        <end position="650"/>
    </location>
</feature>
<evidence type="ECO:0000313" key="5">
    <source>
        <dbReference type="Proteomes" id="UP000298663"/>
    </source>
</evidence>
<comment type="caution">
    <text evidence="4">The sequence shown here is derived from an EMBL/GenBank/DDBJ whole genome shotgun (WGS) entry which is preliminary data.</text>
</comment>
<feature type="compositionally biased region" description="Polar residues" evidence="1">
    <location>
        <begin position="481"/>
        <end position="497"/>
    </location>
</feature>
<accession>A0A4U5NC43</accession>
<feature type="compositionally biased region" description="Low complexity" evidence="1">
    <location>
        <begin position="533"/>
        <end position="546"/>
    </location>
</feature>
<sequence>MWSAVSVFGSRVWNSIMSEPPLPEEELAKENKFAGEEFGTDNVRTVFAGSSNDSKDRETRIIILVGPSGTGKSTLIDCMCNYFYGAKLDEPLRFKIADERFDNTTPKKSIIKYVFNGTEMPYRPVVIDTPGIGDASGVKADDELKNMILNWLAFDPRSHIHAIGLVLPSSMTRLTPRIEAELQHTLSLFPSWMQGNVVPMVTKCDGSPEPSAVILRHFDLHNNRRFRFNTSALYQKPSENYLNEQLRQMYWDLSMSNMDDFFDHVGRLHPQCIEEQLNPTRTERIPRVPPALLATKPPTPSFPPPPPPVKTPQSAKSFEIPSTISEMSEEPPAKPPREAIPAYNLPQIPTGEVDVPDEPVEEFVSIKRYTYDPNTLSHNVHMISEKRTKKTGSEPGSKRSSVVAKNNRSSFHENGLDSGFYEKVHSKLEDGSKGNGPMKEVLDPRKVRETDLDERIREMTQSSSVESSPTENFRKNPEFSLRSTASDWQYTPSNGGNSVKRYRPGSGVRRSVERQNLTPLRREAEEDEGQGGQPLQPLQPVQPNGGQMHGSQGQIHANQLYGDQNRGGQPHGNQVYGSQSRIPGQPTVVQVRTSQPYGAQDPRSQVQGQYASETQPRGDQPYAQVHGKHGGNAYGAPEPAPRDSLRRSKEILGNIPYENVPGNNVPPPVPRHNGSVVAPLVKDTDIDADLEDGRTGNEFHRNDLSRTSFHSSSLKSGRPASNRPDSSNYGDDWGSEPAPPVPQYEDPPQGPAEWEAVGYKPNPKLEPPKSLVVASRPYYYGDRREPQNEKRLLRDVEAAPVPSSNKYQYSQLPPLLATSKSPKTPVNTISRPRRSGAPFFDPKYLWCALVPMIVASAILAVLITLLLIL</sequence>
<reference evidence="4 5" key="2">
    <citation type="journal article" date="2019" name="G3 (Bethesda)">
        <title>Hybrid Assembly of the Genome of the Entomopathogenic Nematode Steinernema carpocapsae Identifies the X-Chromosome.</title>
        <authorList>
            <person name="Serra L."/>
            <person name="Macchietto M."/>
            <person name="Macias-Munoz A."/>
            <person name="McGill C.J."/>
            <person name="Rodriguez I.M."/>
            <person name="Rodriguez B."/>
            <person name="Murad R."/>
            <person name="Mortazavi A."/>
        </authorList>
    </citation>
    <scope>NUCLEOTIDE SEQUENCE [LARGE SCALE GENOMIC DNA]</scope>
    <source>
        <strain evidence="4 5">ALL</strain>
    </source>
</reference>
<feature type="compositionally biased region" description="Basic and acidic residues" evidence="1">
    <location>
        <begin position="410"/>
        <end position="432"/>
    </location>
</feature>
<protein>
    <recommendedName>
        <fullName evidence="3">Rad50/SbcC-type AAA domain-containing protein</fullName>
    </recommendedName>
</protein>
<keyword evidence="2" id="KW-0472">Membrane</keyword>
<dbReference type="GO" id="GO:0006302">
    <property type="term" value="P:double-strand break repair"/>
    <property type="evidence" value="ECO:0007669"/>
    <property type="project" value="InterPro"/>
</dbReference>
<dbReference type="Pfam" id="PF13476">
    <property type="entry name" value="AAA_23"/>
    <property type="match status" value="1"/>
</dbReference>
<dbReference type="InterPro" id="IPR027417">
    <property type="entry name" value="P-loop_NTPase"/>
</dbReference>
<dbReference type="AlphaFoldDB" id="A0A4U5NC43"/>
<feature type="domain" description="Rad50/SbcC-type AAA" evidence="3">
    <location>
        <begin position="60"/>
        <end position="119"/>
    </location>
</feature>
<feature type="compositionally biased region" description="Polar residues" evidence="1">
    <location>
        <begin position="571"/>
        <end position="617"/>
    </location>
</feature>
<dbReference type="OrthoDB" id="2386367at2759"/>
<keyword evidence="2" id="KW-0812">Transmembrane</keyword>
<dbReference type="Proteomes" id="UP000298663">
    <property type="component" value="Unassembled WGS sequence"/>
</dbReference>
<evidence type="ECO:0000256" key="1">
    <source>
        <dbReference type="SAM" id="MobiDB-lite"/>
    </source>
</evidence>
<dbReference type="PANTHER" id="PTHR32046:SF11">
    <property type="entry name" value="IMMUNE-ASSOCIATED NUCLEOTIDE-BINDING PROTEIN 10-LIKE"/>
    <property type="match status" value="1"/>
</dbReference>
<dbReference type="GO" id="GO:0016887">
    <property type="term" value="F:ATP hydrolysis activity"/>
    <property type="evidence" value="ECO:0007669"/>
    <property type="project" value="InterPro"/>
</dbReference>
<evidence type="ECO:0000313" key="4">
    <source>
        <dbReference type="EMBL" id="TKR80204.1"/>
    </source>
</evidence>
<dbReference type="STRING" id="34508.A0A4U5NC43"/>
<feature type="region of interest" description="Disordered" evidence="1">
    <location>
        <begin position="385"/>
        <end position="768"/>
    </location>
</feature>
<dbReference type="EMBL" id="AZBU02000004">
    <property type="protein sequence ID" value="TKR80204.1"/>
    <property type="molecule type" value="Genomic_DNA"/>
</dbReference>
<evidence type="ECO:0000259" key="3">
    <source>
        <dbReference type="Pfam" id="PF13476"/>
    </source>
</evidence>
<dbReference type="Gene3D" id="3.40.50.300">
    <property type="entry name" value="P-loop containing nucleotide triphosphate hydrolases"/>
    <property type="match status" value="1"/>
</dbReference>
<name>A0A4U5NC43_STECR</name>
<dbReference type="InterPro" id="IPR038729">
    <property type="entry name" value="Rad50/SbcC_AAA"/>
</dbReference>
<feature type="compositionally biased region" description="Polar residues" evidence="1">
    <location>
        <begin position="398"/>
        <end position="409"/>
    </location>
</feature>
<feature type="compositionally biased region" description="Basic and acidic residues" evidence="1">
    <location>
        <begin position="691"/>
        <end position="704"/>
    </location>
</feature>
<feature type="compositionally biased region" description="Polar residues" evidence="1">
    <location>
        <begin position="705"/>
        <end position="715"/>
    </location>
</feature>
<proteinExistence type="predicted"/>
<feature type="compositionally biased region" description="Basic and acidic residues" evidence="1">
    <location>
        <begin position="440"/>
        <end position="458"/>
    </location>
</feature>